<reference evidence="2 3" key="2">
    <citation type="submission" date="2014-09" db="EMBL/GenBank/DDBJ databases">
        <authorList>
            <consortium name="NBRP consortium"/>
            <person name="Sawabe T."/>
            <person name="Meirelles P."/>
            <person name="Nakanishi M."/>
            <person name="Sayaka M."/>
            <person name="Hattori M."/>
            <person name="Ohkuma M."/>
        </authorList>
    </citation>
    <scope>NUCLEOTIDE SEQUENCE [LARGE SCALE GENOMIC DNA]</scope>
    <source>
        <strain evidence="2 3">JCM 19240</strain>
    </source>
</reference>
<dbReference type="AlphaFoldDB" id="A0A090SXX0"/>
<evidence type="ECO:0000313" key="2">
    <source>
        <dbReference type="EMBL" id="GAL32625.1"/>
    </source>
</evidence>
<comment type="caution">
    <text evidence="2">The sequence shown here is derived from an EMBL/GenBank/DDBJ whole genome shotgun (WGS) entry which is preliminary data.</text>
</comment>
<gene>
    <name evidence="2" type="ORF">JCM19240_6057</name>
</gene>
<evidence type="ECO:0000256" key="1">
    <source>
        <dbReference type="SAM" id="Phobius"/>
    </source>
</evidence>
<protein>
    <submittedName>
        <fullName evidence="2">Uncharacterized protein</fullName>
    </submittedName>
</protein>
<feature type="transmembrane region" description="Helical" evidence="1">
    <location>
        <begin position="35"/>
        <end position="54"/>
    </location>
</feature>
<keyword evidence="3" id="KW-1185">Reference proteome</keyword>
<reference evidence="2 3" key="1">
    <citation type="submission" date="2014-09" db="EMBL/GenBank/DDBJ databases">
        <title>Vibrio maritimus JCM 19240. (C210) whole genome shotgun sequence.</title>
        <authorList>
            <person name="Sawabe T."/>
            <person name="Meirelles P."/>
            <person name="Nakanishi M."/>
            <person name="Sayaka M."/>
            <person name="Hattori M."/>
            <person name="Ohkuma M."/>
        </authorList>
    </citation>
    <scope>NUCLEOTIDE SEQUENCE [LARGE SCALE GENOMIC DNA]</scope>
    <source>
        <strain evidence="2 3">JCM 19240</strain>
    </source>
</reference>
<feature type="transmembrane region" description="Helical" evidence="1">
    <location>
        <begin position="12"/>
        <end position="29"/>
    </location>
</feature>
<keyword evidence="1" id="KW-1133">Transmembrane helix</keyword>
<evidence type="ECO:0000313" key="3">
    <source>
        <dbReference type="Proteomes" id="UP000029224"/>
    </source>
</evidence>
<feature type="transmembrane region" description="Helical" evidence="1">
    <location>
        <begin position="147"/>
        <end position="165"/>
    </location>
</feature>
<sequence>MPDIFGWNFRLITYKLYLSLISIIPFNIFGVSNNAWMSIIAIHYACFFSLIIYLSKGKVNKTNAALGILVVMVNNKWSVLSADEVAAMISVLSVCYYDKFRPNLKFFIPIVSNAIFFIKGVSVFMFLPVLYIIFFDSKNAIVTTKKLIIPILMSFFVFVLIVSSTNEMQYLMTAKLFQNDSFIFWFGF</sequence>
<keyword evidence="1" id="KW-0812">Transmembrane</keyword>
<feature type="transmembrane region" description="Helical" evidence="1">
    <location>
        <begin position="106"/>
        <end position="135"/>
    </location>
</feature>
<organism evidence="2 3">
    <name type="scientific">Vibrio maritimus</name>
    <dbReference type="NCBI Taxonomy" id="990268"/>
    <lineage>
        <taxon>Bacteria</taxon>
        <taxon>Pseudomonadati</taxon>
        <taxon>Pseudomonadota</taxon>
        <taxon>Gammaproteobacteria</taxon>
        <taxon>Vibrionales</taxon>
        <taxon>Vibrionaceae</taxon>
        <taxon>Vibrio</taxon>
    </lineage>
</organism>
<keyword evidence="1" id="KW-0472">Membrane</keyword>
<dbReference type="EMBL" id="BBMT01000002">
    <property type="protein sequence ID" value="GAL32625.1"/>
    <property type="molecule type" value="Genomic_DNA"/>
</dbReference>
<dbReference type="Proteomes" id="UP000029224">
    <property type="component" value="Unassembled WGS sequence"/>
</dbReference>
<name>A0A090SXX0_9VIBR</name>
<proteinExistence type="predicted"/>
<accession>A0A090SXX0</accession>